<name>A0A8J5TIH5_ZIZPA</name>
<keyword evidence="3" id="KW-1185">Reference proteome</keyword>
<evidence type="ECO:0000313" key="3">
    <source>
        <dbReference type="Proteomes" id="UP000729402"/>
    </source>
</evidence>
<evidence type="ECO:0000256" key="1">
    <source>
        <dbReference type="SAM" id="MobiDB-lite"/>
    </source>
</evidence>
<dbReference type="Proteomes" id="UP000729402">
    <property type="component" value="Unassembled WGS sequence"/>
</dbReference>
<dbReference type="AlphaFoldDB" id="A0A8J5TIH5"/>
<feature type="compositionally biased region" description="Basic and acidic residues" evidence="1">
    <location>
        <begin position="147"/>
        <end position="166"/>
    </location>
</feature>
<evidence type="ECO:0000313" key="2">
    <source>
        <dbReference type="EMBL" id="KAG8084054.1"/>
    </source>
</evidence>
<comment type="caution">
    <text evidence="2">The sequence shown here is derived from an EMBL/GenBank/DDBJ whole genome shotgun (WGS) entry which is preliminary data.</text>
</comment>
<reference evidence="2" key="1">
    <citation type="journal article" date="2021" name="bioRxiv">
        <title>Whole Genome Assembly and Annotation of Northern Wild Rice, Zizania palustris L., Supports a Whole Genome Duplication in the Zizania Genus.</title>
        <authorList>
            <person name="Haas M."/>
            <person name="Kono T."/>
            <person name="Macchietto M."/>
            <person name="Millas R."/>
            <person name="McGilp L."/>
            <person name="Shao M."/>
            <person name="Duquette J."/>
            <person name="Hirsch C.N."/>
            <person name="Kimball J."/>
        </authorList>
    </citation>
    <scope>NUCLEOTIDE SEQUENCE</scope>
    <source>
        <tissue evidence="2">Fresh leaf tissue</tissue>
    </source>
</reference>
<feature type="region of interest" description="Disordered" evidence="1">
    <location>
        <begin position="118"/>
        <end position="166"/>
    </location>
</feature>
<sequence>MFLEAVLPKARRFGVDSSVVVGESPSTASARQGESSALQLARKVGLASDLSAGRWLWFPKSSPLVSSNLHLGFPTRWAEVRRFGDSARKVVRTAPRLVDSRSFAEVVEDFDSISSLPFKPDNSKIKRGGNQEGDVSDPNLIKKKVTKDKEESSQGGNENEKLSKESNVEHIEGTEEFGSDHDKGGQVDSLEYEDELSDEDNGGKSEDEDKLMDLWITESGEENRDTVLAKIALDSGIQLGRNNEEAISAIDTLKAKELAQALICAAKNKINSVQKGDCTVIEERVIIRQEGDSLESIMENGELNQGVDNTVSAI</sequence>
<gene>
    <name evidence="2" type="ORF">GUJ93_ZPchr0010g8450</name>
</gene>
<organism evidence="2 3">
    <name type="scientific">Zizania palustris</name>
    <name type="common">Northern wild rice</name>
    <dbReference type="NCBI Taxonomy" id="103762"/>
    <lineage>
        <taxon>Eukaryota</taxon>
        <taxon>Viridiplantae</taxon>
        <taxon>Streptophyta</taxon>
        <taxon>Embryophyta</taxon>
        <taxon>Tracheophyta</taxon>
        <taxon>Spermatophyta</taxon>
        <taxon>Magnoliopsida</taxon>
        <taxon>Liliopsida</taxon>
        <taxon>Poales</taxon>
        <taxon>Poaceae</taxon>
        <taxon>BOP clade</taxon>
        <taxon>Oryzoideae</taxon>
        <taxon>Oryzeae</taxon>
        <taxon>Zizaniinae</taxon>
        <taxon>Zizania</taxon>
    </lineage>
</organism>
<dbReference type="EMBL" id="JAAALK010000082">
    <property type="protein sequence ID" value="KAG8084054.1"/>
    <property type="molecule type" value="Genomic_DNA"/>
</dbReference>
<accession>A0A8J5TIH5</accession>
<reference evidence="2" key="2">
    <citation type="submission" date="2021-02" db="EMBL/GenBank/DDBJ databases">
        <authorList>
            <person name="Kimball J.A."/>
            <person name="Haas M.W."/>
            <person name="Macchietto M."/>
            <person name="Kono T."/>
            <person name="Duquette J."/>
            <person name="Shao M."/>
        </authorList>
    </citation>
    <scope>NUCLEOTIDE SEQUENCE</scope>
    <source>
        <tissue evidence="2">Fresh leaf tissue</tissue>
    </source>
</reference>
<protein>
    <submittedName>
        <fullName evidence="2">Uncharacterized protein</fullName>
    </submittedName>
</protein>
<proteinExistence type="predicted"/>